<keyword evidence="5" id="KW-0812">Transmembrane</keyword>
<dbReference type="RefSeq" id="WP_369618240.1">
    <property type="nucleotide sequence ID" value="NZ_AP031573.1"/>
</dbReference>
<dbReference type="EMBL" id="AP031573">
    <property type="protein sequence ID" value="BFM43173.1"/>
    <property type="molecule type" value="Genomic_DNA"/>
</dbReference>
<proteinExistence type="inferred from homology"/>
<gene>
    <name evidence="9" type="ORF">CFS9_18140</name>
</gene>
<dbReference type="PANTHER" id="PTHR30026:SF20">
    <property type="entry name" value="OUTER MEMBRANE PROTEIN TOLC"/>
    <property type="match status" value="1"/>
</dbReference>
<evidence type="ECO:0000256" key="7">
    <source>
        <dbReference type="ARBA" id="ARBA00023237"/>
    </source>
</evidence>
<sequence length="444" mass="49891">MKRIVLIFLCTIGLSASAQVTRLTLKDALTYALQNKADAKKAKLQVENSEYKIQEIRSRALPQISANGNLTHNPIIQTTVIDGAGFGAPGTTIQAAFGQKWVSTAGVSLTQAIFDQSVFTGLRAARSTREFYQINDQLTEEQVIERVANNYYSVYVQKERLTLLDSNYVNTTKVRDIVKGQFDNGLAKKIDLDRIIVKMSNIDTERQQIKNQITLQENALKFYMGMPIDTQIDMPKEEFEVVPASLTEQPNTENRTEYLLLKKQQELLVFNKKAVEAGYYPTLSLTAGYNYIGQGPQMPWFAKPSQGVYWSDFSAIALNLHVPIFTGFGTRAKVRQADVELRSLEEDIKDTKLSLDLDYKNAMAQIDNNLVTITNQKENMRLATEILSNTKNNYLQGLASLTDLLDAENASLEAQNNYTRAILNYKIAEVALIKSKGELKTLIK</sequence>
<dbReference type="AlphaFoldDB" id="A0AAT9H118"/>
<dbReference type="InterPro" id="IPR051906">
    <property type="entry name" value="TolC-like"/>
</dbReference>
<feature type="chain" id="PRO_5043602550" evidence="8">
    <location>
        <begin position="19"/>
        <end position="444"/>
    </location>
</feature>
<evidence type="ECO:0000313" key="9">
    <source>
        <dbReference type="EMBL" id="BFM43173.1"/>
    </source>
</evidence>
<keyword evidence="6" id="KW-0472">Membrane</keyword>
<comment type="similarity">
    <text evidence="2">Belongs to the outer membrane factor (OMF) (TC 1.B.17) family.</text>
</comment>
<evidence type="ECO:0000256" key="6">
    <source>
        <dbReference type="ARBA" id="ARBA00023136"/>
    </source>
</evidence>
<evidence type="ECO:0000256" key="5">
    <source>
        <dbReference type="ARBA" id="ARBA00022692"/>
    </source>
</evidence>
<dbReference type="GO" id="GO:0009279">
    <property type="term" value="C:cell outer membrane"/>
    <property type="evidence" value="ECO:0007669"/>
    <property type="project" value="UniProtKB-SubCell"/>
</dbReference>
<dbReference type="InterPro" id="IPR003423">
    <property type="entry name" value="OMP_efflux"/>
</dbReference>
<dbReference type="PANTHER" id="PTHR30026">
    <property type="entry name" value="OUTER MEMBRANE PROTEIN TOLC"/>
    <property type="match status" value="1"/>
</dbReference>
<keyword evidence="4" id="KW-1134">Transmembrane beta strand</keyword>
<evidence type="ECO:0000256" key="2">
    <source>
        <dbReference type="ARBA" id="ARBA00007613"/>
    </source>
</evidence>
<evidence type="ECO:0000256" key="3">
    <source>
        <dbReference type="ARBA" id="ARBA00022448"/>
    </source>
</evidence>
<dbReference type="SUPFAM" id="SSF56954">
    <property type="entry name" value="Outer membrane efflux proteins (OEP)"/>
    <property type="match status" value="1"/>
</dbReference>
<keyword evidence="8" id="KW-0732">Signal</keyword>
<keyword evidence="7" id="KW-0998">Cell outer membrane</keyword>
<evidence type="ECO:0000256" key="4">
    <source>
        <dbReference type="ARBA" id="ARBA00022452"/>
    </source>
</evidence>
<evidence type="ECO:0000256" key="8">
    <source>
        <dbReference type="SAM" id="SignalP"/>
    </source>
</evidence>
<accession>A0AAT9H118</accession>
<name>A0AAT9H118_9FLAO</name>
<organism evidence="9">
    <name type="scientific">Flavobacterium sp. CFS9</name>
    <dbReference type="NCBI Taxonomy" id="3143118"/>
    <lineage>
        <taxon>Bacteria</taxon>
        <taxon>Pseudomonadati</taxon>
        <taxon>Bacteroidota</taxon>
        <taxon>Flavobacteriia</taxon>
        <taxon>Flavobacteriales</taxon>
        <taxon>Flavobacteriaceae</taxon>
        <taxon>Flavobacterium</taxon>
    </lineage>
</organism>
<dbReference type="GO" id="GO:0015562">
    <property type="term" value="F:efflux transmembrane transporter activity"/>
    <property type="evidence" value="ECO:0007669"/>
    <property type="project" value="InterPro"/>
</dbReference>
<dbReference type="Pfam" id="PF02321">
    <property type="entry name" value="OEP"/>
    <property type="match status" value="2"/>
</dbReference>
<dbReference type="GO" id="GO:0015288">
    <property type="term" value="F:porin activity"/>
    <property type="evidence" value="ECO:0007669"/>
    <property type="project" value="TreeGrafter"/>
</dbReference>
<evidence type="ECO:0000256" key="1">
    <source>
        <dbReference type="ARBA" id="ARBA00004442"/>
    </source>
</evidence>
<dbReference type="GO" id="GO:1990281">
    <property type="term" value="C:efflux pump complex"/>
    <property type="evidence" value="ECO:0007669"/>
    <property type="project" value="TreeGrafter"/>
</dbReference>
<reference evidence="9" key="1">
    <citation type="submission" date="2024-05" db="EMBL/GenBank/DDBJ databases">
        <title>Whole-Genome Sequence of CFS9, a Potential Fish Probiotic Isolated from the Body Surface of Silurus asotus.</title>
        <authorList>
            <person name="Kojima M."/>
            <person name="Tobioka K."/>
            <person name="Yokota K."/>
            <person name="Nakatani H."/>
            <person name="Hori K."/>
            <person name="Tamaru Y."/>
            <person name="Okazaki F."/>
        </authorList>
    </citation>
    <scope>NUCLEOTIDE SEQUENCE</scope>
    <source>
        <strain evidence="9">CFS9</strain>
    </source>
</reference>
<dbReference type="Gene3D" id="1.20.1600.10">
    <property type="entry name" value="Outer membrane efflux proteins (OEP)"/>
    <property type="match status" value="1"/>
</dbReference>
<protein>
    <submittedName>
        <fullName evidence="9">TolC family protein</fullName>
    </submittedName>
</protein>
<keyword evidence="3" id="KW-0813">Transport</keyword>
<comment type="subcellular location">
    <subcellularLocation>
        <location evidence="1">Cell outer membrane</location>
    </subcellularLocation>
</comment>
<feature type="signal peptide" evidence="8">
    <location>
        <begin position="1"/>
        <end position="18"/>
    </location>
</feature>